<dbReference type="EMBL" id="CAJOBP010107043">
    <property type="protein sequence ID" value="CAF4992211.1"/>
    <property type="molecule type" value="Genomic_DNA"/>
</dbReference>
<dbReference type="EMBL" id="CAJOBP010092357">
    <property type="protein sequence ID" value="CAF4951530.1"/>
    <property type="molecule type" value="Genomic_DNA"/>
</dbReference>
<comment type="caution">
    <text evidence="1">The sequence shown here is derived from an EMBL/GenBank/DDBJ whole genome shotgun (WGS) entry which is preliminary data.</text>
</comment>
<evidence type="ECO:0000313" key="6">
    <source>
        <dbReference type="Proteomes" id="UP000663873"/>
    </source>
</evidence>
<dbReference type="Gene3D" id="2.120.10.30">
    <property type="entry name" value="TolB, C-terminal domain"/>
    <property type="match status" value="1"/>
</dbReference>
<feature type="non-terminal residue" evidence="1">
    <location>
        <position position="1"/>
    </location>
</feature>
<reference evidence="1" key="1">
    <citation type="submission" date="2021-02" db="EMBL/GenBank/DDBJ databases">
        <authorList>
            <person name="Nowell W R."/>
        </authorList>
    </citation>
    <scope>NUCLEOTIDE SEQUENCE</scope>
</reference>
<proteinExistence type="predicted"/>
<dbReference type="AlphaFoldDB" id="A0A821E9H3"/>
<evidence type="ECO:0000313" key="3">
    <source>
        <dbReference type="EMBL" id="CAF4951530.1"/>
    </source>
</evidence>
<dbReference type="EMBL" id="CAJOBO010019237">
    <property type="protein sequence ID" value="CAF4634398.1"/>
    <property type="molecule type" value="Genomic_DNA"/>
</dbReference>
<gene>
    <name evidence="1" type="ORF">HFQ381_LOCUS34748</name>
    <name evidence="2" type="ORF">HFQ381_LOCUS34798</name>
    <name evidence="3" type="ORF">UJA718_LOCUS47774</name>
    <name evidence="4" type="ORF">UJA718_LOCUS49889</name>
</gene>
<dbReference type="Proteomes" id="UP000663851">
    <property type="component" value="Unassembled WGS sequence"/>
</dbReference>
<protein>
    <submittedName>
        <fullName evidence="1">Uncharacterized protein</fullName>
    </submittedName>
</protein>
<evidence type="ECO:0000313" key="5">
    <source>
        <dbReference type="Proteomes" id="UP000663851"/>
    </source>
</evidence>
<evidence type="ECO:0000313" key="2">
    <source>
        <dbReference type="EMBL" id="CAF4634398.1"/>
    </source>
</evidence>
<dbReference type="EMBL" id="CAJOBO010018897">
    <property type="protein sequence ID" value="CAF4633016.1"/>
    <property type="molecule type" value="Genomic_DNA"/>
</dbReference>
<accession>A0A821E9H3</accession>
<evidence type="ECO:0000313" key="4">
    <source>
        <dbReference type="EMBL" id="CAF4992211.1"/>
    </source>
</evidence>
<dbReference type="Proteomes" id="UP000663873">
    <property type="component" value="Unassembled WGS sequence"/>
</dbReference>
<name>A0A821E9H3_9BILA</name>
<dbReference type="InterPro" id="IPR011042">
    <property type="entry name" value="6-blade_b-propeller_TolB-like"/>
</dbReference>
<organism evidence="1 5">
    <name type="scientific">Rotaria socialis</name>
    <dbReference type="NCBI Taxonomy" id="392032"/>
    <lineage>
        <taxon>Eukaryota</taxon>
        <taxon>Metazoa</taxon>
        <taxon>Spiralia</taxon>
        <taxon>Gnathifera</taxon>
        <taxon>Rotifera</taxon>
        <taxon>Eurotatoria</taxon>
        <taxon>Bdelloidea</taxon>
        <taxon>Philodinida</taxon>
        <taxon>Philodinidae</taxon>
        <taxon>Rotaria</taxon>
    </lineage>
</organism>
<evidence type="ECO:0000313" key="1">
    <source>
        <dbReference type="EMBL" id="CAF4633016.1"/>
    </source>
</evidence>
<sequence length="55" mass="5933">MYVVDFGNHRIQKYPLGVLTGTTVAGFSIGSGSSRSELYYPSAITVKSNGTMFIL</sequence>
<keyword evidence="6" id="KW-1185">Reference proteome</keyword>